<name>A0A7T8HHF5_CALRO</name>
<evidence type="ECO:0000256" key="1">
    <source>
        <dbReference type="SAM" id="MobiDB-lite"/>
    </source>
</evidence>
<proteinExistence type="predicted"/>
<gene>
    <name evidence="2" type="ORF">FKW44_011051</name>
</gene>
<sequence>NMTPMNIIRESPLHPPIRFHTLSPPRQPIQQHQQPLLTNSEPRKITPGNTQYISPEAPQTPPSHKQIVISRPL</sequence>
<feature type="non-terminal residue" evidence="2">
    <location>
        <position position="73"/>
    </location>
</feature>
<feature type="non-terminal residue" evidence="2">
    <location>
        <position position="1"/>
    </location>
</feature>
<dbReference type="EMBL" id="CP045896">
    <property type="protein sequence ID" value="QQP50147.1"/>
    <property type="molecule type" value="Genomic_DNA"/>
</dbReference>
<protein>
    <submittedName>
        <fullName evidence="2">Uncharacterized protein</fullName>
    </submittedName>
</protein>
<feature type="region of interest" description="Disordered" evidence="1">
    <location>
        <begin position="1"/>
        <end position="73"/>
    </location>
</feature>
<accession>A0A7T8HHF5</accession>
<evidence type="ECO:0000313" key="2">
    <source>
        <dbReference type="EMBL" id="QQP50147.1"/>
    </source>
</evidence>
<dbReference type="AlphaFoldDB" id="A0A7T8HHF5"/>
<reference evidence="3" key="1">
    <citation type="submission" date="2021-01" db="EMBL/GenBank/DDBJ databases">
        <title>Caligus Genome Assembly.</title>
        <authorList>
            <person name="Gallardo-Escarate C."/>
        </authorList>
    </citation>
    <scope>NUCLEOTIDE SEQUENCE [LARGE SCALE GENOMIC DNA]</scope>
</reference>
<organism evidence="2 3">
    <name type="scientific">Caligus rogercresseyi</name>
    <name type="common">Sea louse</name>
    <dbReference type="NCBI Taxonomy" id="217165"/>
    <lineage>
        <taxon>Eukaryota</taxon>
        <taxon>Metazoa</taxon>
        <taxon>Ecdysozoa</taxon>
        <taxon>Arthropoda</taxon>
        <taxon>Crustacea</taxon>
        <taxon>Multicrustacea</taxon>
        <taxon>Hexanauplia</taxon>
        <taxon>Copepoda</taxon>
        <taxon>Siphonostomatoida</taxon>
        <taxon>Caligidae</taxon>
        <taxon>Caligus</taxon>
    </lineage>
</organism>
<keyword evidence="3" id="KW-1185">Reference proteome</keyword>
<dbReference type="Proteomes" id="UP000595437">
    <property type="component" value="Chromosome 7"/>
</dbReference>
<evidence type="ECO:0000313" key="3">
    <source>
        <dbReference type="Proteomes" id="UP000595437"/>
    </source>
</evidence>